<reference evidence="6" key="1">
    <citation type="submission" date="2021-05" db="EMBL/GenBank/DDBJ databases">
        <authorList>
            <person name="Pietrasiak N."/>
            <person name="Ward R."/>
            <person name="Stajich J.E."/>
            <person name="Kurbessoian T."/>
        </authorList>
    </citation>
    <scope>NUCLEOTIDE SEQUENCE</scope>
    <source>
        <strain evidence="6">GSE-NOS-MK-12-04C</strain>
    </source>
</reference>
<dbReference type="Gene3D" id="1.25.40.10">
    <property type="entry name" value="Tetratricopeptide repeat domain"/>
    <property type="match status" value="4"/>
</dbReference>
<dbReference type="Pfam" id="PF13424">
    <property type="entry name" value="TPR_12"/>
    <property type="match status" value="5"/>
</dbReference>
<evidence type="ECO:0000313" key="6">
    <source>
        <dbReference type="EMBL" id="MBW4667907.1"/>
    </source>
</evidence>
<dbReference type="PANTHER" id="PTHR45641">
    <property type="entry name" value="TETRATRICOPEPTIDE REPEAT PROTEIN (AFU_ORTHOLOGUE AFUA_6G03870)"/>
    <property type="match status" value="1"/>
</dbReference>
<reference evidence="6" key="2">
    <citation type="journal article" date="2022" name="Microbiol. Resour. Announc.">
        <title>Metagenome Sequencing to Explore Phylogenomics of Terrestrial Cyanobacteria.</title>
        <authorList>
            <person name="Ward R.D."/>
            <person name="Stajich J.E."/>
            <person name="Johansen J.R."/>
            <person name="Huntemann M."/>
            <person name="Clum A."/>
            <person name="Foster B."/>
            <person name="Foster B."/>
            <person name="Roux S."/>
            <person name="Palaniappan K."/>
            <person name="Varghese N."/>
            <person name="Mukherjee S."/>
            <person name="Reddy T.B.K."/>
            <person name="Daum C."/>
            <person name="Copeland A."/>
            <person name="Chen I.A."/>
            <person name="Ivanova N.N."/>
            <person name="Kyrpides N.C."/>
            <person name="Shapiro N."/>
            <person name="Eloe-Fadrosh E.A."/>
            <person name="Pietrasiak N."/>
        </authorList>
    </citation>
    <scope>NUCLEOTIDE SEQUENCE</scope>
    <source>
        <strain evidence="6">GSE-NOS-MK-12-04C</strain>
    </source>
</reference>
<dbReference type="AlphaFoldDB" id="A0A951QKW2"/>
<evidence type="ECO:0000256" key="3">
    <source>
        <dbReference type="PROSITE-ProRule" id="PRU00339"/>
    </source>
</evidence>
<gene>
    <name evidence="6" type="ORF">KME60_10865</name>
</gene>
<comment type="caution">
    <text evidence="6">The sequence shown here is derived from an EMBL/GenBank/DDBJ whole genome shotgun (WGS) entry which is preliminary data.</text>
</comment>
<evidence type="ECO:0000256" key="1">
    <source>
        <dbReference type="ARBA" id="ARBA00022737"/>
    </source>
</evidence>
<dbReference type="InterPro" id="IPR019734">
    <property type="entry name" value="TPR_rpt"/>
</dbReference>
<keyword evidence="2 3" id="KW-0802">TPR repeat</keyword>
<evidence type="ECO:0000259" key="5">
    <source>
        <dbReference type="Pfam" id="PF12770"/>
    </source>
</evidence>
<feature type="domain" description="CHAT" evidence="5">
    <location>
        <begin position="865"/>
        <end position="1243"/>
    </location>
</feature>
<dbReference type="PRINTS" id="PR00381">
    <property type="entry name" value="KINESINLIGHT"/>
</dbReference>
<dbReference type="InterPro" id="IPR024983">
    <property type="entry name" value="CHAT_dom"/>
</dbReference>
<organism evidence="6 7">
    <name type="scientific">Cyanomargarita calcarea GSE-NOS-MK-12-04C</name>
    <dbReference type="NCBI Taxonomy" id="2839659"/>
    <lineage>
        <taxon>Bacteria</taxon>
        <taxon>Bacillati</taxon>
        <taxon>Cyanobacteriota</taxon>
        <taxon>Cyanophyceae</taxon>
        <taxon>Nostocales</taxon>
        <taxon>Cyanomargaritaceae</taxon>
        <taxon>Cyanomargarita</taxon>
    </lineage>
</organism>
<accession>A0A951QKW2</accession>
<dbReference type="InterPro" id="IPR011990">
    <property type="entry name" value="TPR-like_helical_dom_sf"/>
</dbReference>
<evidence type="ECO:0000256" key="4">
    <source>
        <dbReference type="SAM" id="MobiDB-lite"/>
    </source>
</evidence>
<dbReference type="PROSITE" id="PS50293">
    <property type="entry name" value="TPR_REGION"/>
    <property type="match status" value="1"/>
</dbReference>
<proteinExistence type="predicted"/>
<evidence type="ECO:0000256" key="2">
    <source>
        <dbReference type="ARBA" id="ARBA00022803"/>
    </source>
</evidence>
<dbReference type="SMART" id="SM00028">
    <property type="entry name" value="TPR"/>
    <property type="match status" value="14"/>
</dbReference>
<evidence type="ECO:0000313" key="7">
    <source>
        <dbReference type="Proteomes" id="UP000729701"/>
    </source>
</evidence>
<dbReference type="EMBL" id="JAHHGZ010000010">
    <property type="protein sequence ID" value="MBW4667907.1"/>
    <property type="molecule type" value="Genomic_DNA"/>
</dbReference>
<feature type="region of interest" description="Disordered" evidence="4">
    <location>
        <begin position="958"/>
        <end position="982"/>
    </location>
</feature>
<dbReference type="Proteomes" id="UP000729701">
    <property type="component" value="Unassembled WGS sequence"/>
</dbReference>
<sequence length="1248" mass="139816">MSNIIEKLNQLNSRVVKLVEEGDFESALLVTQQAVKLGEESRSEHPAIADSLNNLAELYRMQGRYLLAKPLYLKAFNMRKSLLGESHPDIAQSLNNLAAFLVTQGHYQEAEEKLFAALDIWKQHLGEEHTEIATNLNNIAEVYREQGRYRDAEQMHLKALSMRKHLLGNEDIEIAQSLGNLAALYETQAQYSKAEELHLEALAITKKVLGDDHWYIAVSFNNLAALYDSQGRFSQAEENYYKALNICQQSFGAEHSYIAITLNNIASNYKEQGRYQDAEKKHLEALAMRKNIFGDEHPEVAMSLSHLAEIYQEQGSYQKAEKTCLEAYQMRKRLLSAEHPDIAVSLQNLAVLYSYQGRYPEAEAKYLAALSLLENLFGKEHPDVAQNFNNLAGLYQEQGRFSQAEQKYLESLEIRKKLLGQEHPDIADSLGRIAELYRQQGRYNQAEEIHLEVYRMRKRLLGEMHPDVAASLNNLAVLYDAKSQYSQAELSASEALLITKNLFGNNHPQVASNMNNLAAIYGSQGRYLEAEEIHLEALKIRKSLLGETHPDISNTLNNLANIYFALGRYPEAEQKYREALSLRQNLLGESHPDVVLSLNNLATVLTATNRPAEALSCRIQASNINDKIISNIFSFSSENDRLAFVEKIRNNFDLFLSLVCNHLPSSQDAKQAALDFVLKRKAVTASALTAQNQALANGRYPHLTEKFRQLNNLSNQIIHLTFAIPQTDNSAPYQENLKQLRSQYNSLQKQLAAQVPEIQLSQQTCDSYTVASALPNNSVLIEFVRFDTFDFQAIQANSEPQWLPARYVAFILPANQPDAVQMVDLGEASTIDELILQFCTIASDNTKNTLGWGKKAKIQSHNPATGIQLYKTLWQPIQKIVQNYQHIIIAPDSNLNLLPFQTLPCNDAGTRLLIDECTISYLSVGRDILRSHCSTSGIEKRAASPALILADPDFDLSDVTKNTRRPNPPTPLPCEGRGKSKSLSNNQLDEFVLSLDETSLSRAPGTKLLGESIAKKLPGARLYTDIQALETRLTANDCPIVMLIATHGLFIPDSQHQPPDKTRFAKATNPMLRSGLALAGANIWLSGGTLPKQAGKGFILAQDIAGLDLWANELTVLSACDTARGDIKIGEGVFGLRRAFAIAGSKRLVMSLWKVPDKATALLMEPFFDYLHDGMGCAEALRKAQNYIRKITVKQLRQSTLGLEVLKERLRLNELSQQSKIDCHEEDEPLEHPFYWGAWICQGGDTHR</sequence>
<dbReference type="PROSITE" id="PS50005">
    <property type="entry name" value="TPR"/>
    <property type="match status" value="3"/>
</dbReference>
<dbReference type="Pfam" id="PF13374">
    <property type="entry name" value="TPR_10"/>
    <property type="match status" value="1"/>
</dbReference>
<dbReference type="SUPFAM" id="SSF48452">
    <property type="entry name" value="TPR-like"/>
    <property type="match status" value="4"/>
</dbReference>
<dbReference type="Pfam" id="PF13176">
    <property type="entry name" value="TPR_7"/>
    <property type="match status" value="1"/>
</dbReference>
<dbReference type="PANTHER" id="PTHR45641:SF19">
    <property type="entry name" value="NEPHROCYSTIN-3"/>
    <property type="match status" value="1"/>
</dbReference>
<protein>
    <submittedName>
        <fullName evidence="6">Tetratricopeptide repeat protein</fullName>
    </submittedName>
</protein>
<feature type="repeat" description="TPR" evidence="3">
    <location>
        <begin position="385"/>
        <end position="418"/>
    </location>
</feature>
<feature type="repeat" description="TPR" evidence="3">
    <location>
        <begin position="217"/>
        <end position="250"/>
    </location>
</feature>
<feature type="repeat" description="TPR" evidence="3">
    <location>
        <begin position="553"/>
        <end position="586"/>
    </location>
</feature>
<name>A0A951QKW2_9CYAN</name>
<keyword evidence="1" id="KW-0677">Repeat</keyword>
<dbReference type="Pfam" id="PF12770">
    <property type="entry name" value="CHAT"/>
    <property type="match status" value="1"/>
</dbReference>